<keyword evidence="4" id="KW-1185">Reference proteome</keyword>
<dbReference type="OrthoDB" id="197461at2"/>
<protein>
    <submittedName>
        <fullName evidence="3">Uncharacterized membrane protein</fullName>
    </submittedName>
</protein>
<evidence type="ECO:0000259" key="2">
    <source>
        <dbReference type="Pfam" id="PF09834"/>
    </source>
</evidence>
<dbReference type="RefSeq" id="WP_093362040.1">
    <property type="nucleotide sequence ID" value="NZ_FOLG01000012.1"/>
</dbReference>
<feature type="domain" description="DUF2061" evidence="2">
    <location>
        <begin position="9"/>
        <end position="60"/>
    </location>
</feature>
<evidence type="ECO:0000313" key="4">
    <source>
        <dbReference type="Proteomes" id="UP000198728"/>
    </source>
</evidence>
<reference evidence="3 4" key="1">
    <citation type="submission" date="2016-10" db="EMBL/GenBank/DDBJ databases">
        <authorList>
            <person name="de Groot N.N."/>
        </authorList>
    </citation>
    <scope>NUCLEOTIDE SEQUENCE [LARGE SCALE GENOMIC DNA]</scope>
    <source>
        <strain evidence="3 4">DSM 19548</strain>
    </source>
</reference>
<organism evidence="3 4">
    <name type="scientific">Tropicimonas isoalkanivorans</name>
    <dbReference type="NCBI Taxonomy" id="441112"/>
    <lineage>
        <taxon>Bacteria</taxon>
        <taxon>Pseudomonadati</taxon>
        <taxon>Pseudomonadota</taxon>
        <taxon>Alphaproteobacteria</taxon>
        <taxon>Rhodobacterales</taxon>
        <taxon>Roseobacteraceae</taxon>
        <taxon>Tropicimonas</taxon>
    </lineage>
</organism>
<accession>A0A1I1NLJ6</accession>
<dbReference type="STRING" id="441112.SAMN04488094_112131"/>
<proteinExistence type="predicted"/>
<feature type="transmembrane region" description="Helical" evidence="1">
    <location>
        <begin position="36"/>
        <end position="54"/>
    </location>
</feature>
<feature type="transmembrane region" description="Helical" evidence="1">
    <location>
        <begin position="12"/>
        <end position="30"/>
    </location>
</feature>
<keyword evidence="1" id="KW-1133">Transmembrane helix</keyword>
<keyword evidence="1" id="KW-0812">Transmembrane</keyword>
<dbReference type="Proteomes" id="UP000198728">
    <property type="component" value="Unassembled WGS sequence"/>
</dbReference>
<keyword evidence="1" id="KW-0472">Membrane</keyword>
<dbReference type="AlphaFoldDB" id="A0A1I1NLJ6"/>
<dbReference type="InterPro" id="IPR018638">
    <property type="entry name" value="DUF2061_membrane"/>
</dbReference>
<dbReference type="Pfam" id="PF09834">
    <property type="entry name" value="DUF2061"/>
    <property type="match status" value="1"/>
</dbReference>
<name>A0A1I1NLJ6_9RHOB</name>
<dbReference type="EMBL" id="FOLG01000012">
    <property type="protein sequence ID" value="SFC98335.1"/>
    <property type="molecule type" value="Genomic_DNA"/>
</dbReference>
<gene>
    <name evidence="3" type="ORF">SAMN04488094_112131</name>
</gene>
<sequence length="79" mass="8502">MTETPMRSIVKAATWQGLGLVVMTFISWAVTGSVTAGSAIALLGMAVGLVTYVLHERLWAHVRWGFTPGSEDGQTHTWG</sequence>
<evidence type="ECO:0000313" key="3">
    <source>
        <dbReference type="EMBL" id="SFC98335.1"/>
    </source>
</evidence>
<evidence type="ECO:0000256" key="1">
    <source>
        <dbReference type="SAM" id="Phobius"/>
    </source>
</evidence>